<gene>
    <name evidence="1" type="ORF">TSIB3V08_LOCUS4215</name>
</gene>
<accession>A0A7R9ATC9</accession>
<protein>
    <submittedName>
        <fullName evidence="1">Uncharacterized protein</fullName>
    </submittedName>
</protein>
<dbReference type="EMBL" id="OC001479">
    <property type="protein sequence ID" value="CAD7260023.1"/>
    <property type="molecule type" value="Genomic_DNA"/>
</dbReference>
<reference evidence="1" key="1">
    <citation type="submission" date="2020-11" db="EMBL/GenBank/DDBJ databases">
        <authorList>
            <person name="Tran Van P."/>
        </authorList>
    </citation>
    <scope>NUCLEOTIDE SEQUENCE</scope>
</reference>
<name>A0A7R9ATC9_TIMSH</name>
<organism evidence="1">
    <name type="scientific">Timema shepardi</name>
    <name type="common">Walking stick</name>
    <dbReference type="NCBI Taxonomy" id="629360"/>
    <lineage>
        <taxon>Eukaryota</taxon>
        <taxon>Metazoa</taxon>
        <taxon>Ecdysozoa</taxon>
        <taxon>Arthropoda</taxon>
        <taxon>Hexapoda</taxon>
        <taxon>Insecta</taxon>
        <taxon>Pterygota</taxon>
        <taxon>Neoptera</taxon>
        <taxon>Polyneoptera</taxon>
        <taxon>Phasmatodea</taxon>
        <taxon>Timematodea</taxon>
        <taxon>Timematoidea</taxon>
        <taxon>Timematidae</taxon>
        <taxon>Timema</taxon>
    </lineage>
</organism>
<dbReference type="AlphaFoldDB" id="A0A7R9ATC9"/>
<evidence type="ECO:0000313" key="1">
    <source>
        <dbReference type="EMBL" id="CAD7260023.1"/>
    </source>
</evidence>
<proteinExistence type="predicted"/>
<sequence length="158" mass="17305">MSVLLSDENNSQVKFKLALLTLATLHYTTLSMSDLLSDDNNSQVQLELTLLNLATLHYTTLSMSDLLSDDNNSQVQFKLTLLTLATLHNTTLSMSVLLSDENNSQVSSVPGQNVAASRRPGASTAITNTVFPSFTASARLWNLVRLITHISTREILSH</sequence>